<sequence length="84" mass="9357">MAKVTAEILQQGPSESSKKHAALMQGAGSEASEMQSRARVMASKLEKECHRMLHYELLAFALAQHEKQPLLELSTGMVQSLYRQ</sequence>
<name>A0A812XEB7_9DINO</name>
<comment type="caution">
    <text evidence="2">The sequence shown here is derived from an EMBL/GenBank/DDBJ whole genome shotgun (WGS) entry which is preliminary data.</text>
</comment>
<evidence type="ECO:0000256" key="1">
    <source>
        <dbReference type="SAM" id="MobiDB-lite"/>
    </source>
</evidence>
<protein>
    <submittedName>
        <fullName evidence="2">Uncharacterized protein</fullName>
    </submittedName>
</protein>
<evidence type="ECO:0000313" key="2">
    <source>
        <dbReference type="EMBL" id="CAE7731405.1"/>
    </source>
</evidence>
<dbReference type="EMBL" id="CAJNJA010037292">
    <property type="protein sequence ID" value="CAE7731405.1"/>
    <property type="molecule type" value="Genomic_DNA"/>
</dbReference>
<feature type="region of interest" description="Disordered" evidence="1">
    <location>
        <begin position="1"/>
        <end position="39"/>
    </location>
</feature>
<proteinExistence type="predicted"/>
<dbReference type="OrthoDB" id="418282at2759"/>
<keyword evidence="3" id="KW-1185">Reference proteome</keyword>
<gene>
    <name evidence="2" type="ORF">SNEC2469_LOCUS21131</name>
</gene>
<dbReference type="Proteomes" id="UP000601435">
    <property type="component" value="Unassembled WGS sequence"/>
</dbReference>
<dbReference type="AlphaFoldDB" id="A0A812XEB7"/>
<evidence type="ECO:0000313" key="3">
    <source>
        <dbReference type="Proteomes" id="UP000601435"/>
    </source>
</evidence>
<reference evidence="2" key="1">
    <citation type="submission" date="2021-02" db="EMBL/GenBank/DDBJ databases">
        <authorList>
            <person name="Dougan E. K."/>
            <person name="Rhodes N."/>
            <person name="Thang M."/>
            <person name="Chan C."/>
        </authorList>
    </citation>
    <scope>NUCLEOTIDE SEQUENCE</scope>
</reference>
<accession>A0A812XEB7</accession>
<feature type="non-terminal residue" evidence="2">
    <location>
        <position position="1"/>
    </location>
</feature>
<organism evidence="2 3">
    <name type="scientific">Symbiodinium necroappetens</name>
    <dbReference type="NCBI Taxonomy" id="1628268"/>
    <lineage>
        <taxon>Eukaryota</taxon>
        <taxon>Sar</taxon>
        <taxon>Alveolata</taxon>
        <taxon>Dinophyceae</taxon>
        <taxon>Suessiales</taxon>
        <taxon>Symbiodiniaceae</taxon>
        <taxon>Symbiodinium</taxon>
    </lineage>
</organism>